<organism evidence="1 2">
    <name type="scientific">Pseudocercospora fuligena</name>
    <dbReference type="NCBI Taxonomy" id="685502"/>
    <lineage>
        <taxon>Eukaryota</taxon>
        <taxon>Fungi</taxon>
        <taxon>Dikarya</taxon>
        <taxon>Ascomycota</taxon>
        <taxon>Pezizomycotina</taxon>
        <taxon>Dothideomycetes</taxon>
        <taxon>Dothideomycetidae</taxon>
        <taxon>Mycosphaerellales</taxon>
        <taxon>Mycosphaerellaceae</taxon>
        <taxon>Pseudocercospora</taxon>
    </lineage>
</organism>
<comment type="caution">
    <text evidence="1">The sequence shown here is derived from an EMBL/GenBank/DDBJ whole genome shotgun (WGS) entry which is preliminary data.</text>
</comment>
<evidence type="ECO:0008006" key="3">
    <source>
        <dbReference type="Google" id="ProtNLM"/>
    </source>
</evidence>
<name>A0A8H6VLT6_9PEZI</name>
<gene>
    <name evidence="1" type="ORF">HII31_03701</name>
</gene>
<dbReference type="InterPro" id="IPR011333">
    <property type="entry name" value="SKP1/BTB/POZ_sf"/>
</dbReference>
<dbReference type="AlphaFoldDB" id="A0A8H6VLT6"/>
<accession>A0A8H6VLT6</accession>
<proteinExistence type="predicted"/>
<dbReference type="Gene3D" id="3.30.710.10">
    <property type="entry name" value="Potassium Channel Kv1.1, Chain A"/>
    <property type="match status" value="1"/>
</dbReference>
<keyword evidence="2" id="KW-1185">Reference proteome</keyword>
<protein>
    <recommendedName>
        <fullName evidence="3">BTB domain-containing protein</fullName>
    </recommendedName>
</protein>
<reference evidence="1" key="1">
    <citation type="submission" date="2020-04" db="EMBL/GenBank/DDBJ databases">
        <title>Draft genome resource of the tomato pathogen Pseudocercospora fuligena.</title>
        <authorList>
            <person name="Zaccaron A."/>
        </authorList>
    </citation>
    <scope>NUCLEOTIDE SEQUENCE</scope>
    <source>
        <strain evidence="1">PF001</strain>
    </source>
</reference>
<dbReference type="Proteomes" id="UP000660729">
    <property type="component" value="Unassembled WGS sequence"/>
</dbReference>
<evidence type="ECO:0000313" key="1">
    <source>
        <dbReference type="EMBL" id="KAF7195027.1"/>
    </source>
</evidence>
<evidence type="ECO:0000313" key="2">
    <source>
        <dbReference type="Proteomes" id="UP000660729"/>
    </source>
</evidence>
<sequence>MFKQGFKETIEGRVTLQGDWEGAVEAVMHYFYNFTYDLQQLTSAMTYNGEQLSKLKAHVLVWVAADKYEIPGLKLRTRRKMQMEMMGVSAGWYEPEPDNTSNALTTNPFMQQVPRFILSQSRVTDLFSVIDFAYNHPKQGADGLRQLFVHIWHSLPRDVRENLPQDAVRDLFQQQPDFAIDIAVTPREDYSSKELIKRIW</sequence>
<dbReference type="EMBL" id="JABCIY010000044">
    <property type="protein sequence ID" value="KAF7195027.1"/>
    <property type="molecule type" value="Genomic_DNA"/>
</dbReference>